<name>B6QCZ1_TALMQ</name>
<evidence type="ECO:0000256" key="1">
    <source>
        <dbReference type="ARBA" id="ARBA00008655"/>
    </source>
</evidence>
<dbReference type="AlphaFoldDB" id="B6QCZ1"/>
<dbReference type="GO" id="GO:0005783">
    <property type="term" value="C:endoplasmic reticulum"/>
    <property type="evidence" value="ECO:0007669"/>
    <property type="project" value="TreeGrafter"/>
</dbReference>
<gene>
    <name evidence="7" type="ORF">PMAA_086700</name>
</gene>
<evidence type="ECO:0000256" key="5">
    <source>
        <dbReference type="SAM" id="Phobius"/>
    </source>
</evidence>
<dbReference type="SMART" id="SM00563">
    <property type="entry name" value="PlsC"/>
    <property type="match status" value="1"/>
</dbReference>
<accession>B6QCZ1</accession>
<keyword evidence="3 7" id="KW-0012">Acyltransferase</keyword>
<evidence type="ECO:0000256" key="2">
    <source>
        <dbReference type="ARBA" id="ARBA00022679"/>
    </source>
</evidence>
<protein>
    <submittedName>
        <fullName evidence="7">Acyltransferase, putative</fullName>
    </submittedName>
</protein>
<dbReference type="Proteomes" id="UP000001294">
    <property type="component" value="Unassembled WGS sequence"/>
</dbReference>
<dbReference type="Pfam" id="PF01553">
    <property type="entry name" value="Acyltransferase"/>
    <property type="match status" value="1"/>
</dbReference>
<dbReference type="GO" id="GO:0036149">
    <property type="term" value="P:phosphatidylinositol acyl-chain remodeling"/>
    <property type="evidence" value="ECO:0007669"/>
    <property type="project" value="TreeGrafter"/>
</dbReference>
<feature type="transmembrane region" description="Helical" evidence="5">
    <location>
        <begin position="45"/>
        <end position="70"/>
    </location>
</feature>
<keyword evidence="5" id="KW-0812">Transmembrane</keyword>
<keyword evidence="8" id="KW-1185">Reference proteome</keyword>
<proteinExistence type="inferred from homology"/>
<feature type="region of interest" description="Disordered" evidence="4">
    <location>
        <begin position="1"/>
        <end position="21"/>
    </location>
</feature>
<dbReference type="SUPFAM" id="SSF69593">
    <property type="entry name" value="Glycerol-3-phosphate (1)-acyltransferase"/>
    <property type="match status" value="1"/>
</dbReference>
<feature type="domain" description="Phospholipid/glycerol acyltransferase" evidence="6">
    <location>
        <begin position="131"/>
        <end position="263"/>
    </location>
</feature>
<dbReference type="HOGENOM" id="CLU_041844_3_2_1"/>
<evidence type="ECO:0000313" key="8">
    <source>
        <dbReference type="Proteomes" id="UP000001294"/>
    </source>
</evidence>
<evidence type="ECO:0000259" key="6">
    <source>
        <dbReference type="SMART" id="SM00563"/>
    </source>
</evidence>
<dbReference type="Pfam" id="PF16076">
    <property type="entry name" value="Acyltransf_C"/>
    <property type="match status" value="1"/>
</dbReference>
<sequence length="410" mass="47309">MSDIRRRAPADPSGSSLVSEEPTLNEKYKDVGLKHGVFMQILRSLLLATWFNGCCVCIFMTQLIGAPLYFVNKNYYYAYMAMTKQCFGILIVTITQWGAPTVVRVSGDESVKGQIQLGANGLLKTNFPDRLVFVANHQVYTDWLYLWWVSYTSRMHGHIYIILKESLKRIPVIGQGMMFYGFIFMARKWEADKPRLEHRLQKLKSRHTGPMSGSQSLDPMWLLIFPEGTNLSINTKNISNKYGEKVGIAPLKHTILPRSTGLLFCLQQLRGTVDWVYDCTVGYEGPPKGIYPDRYFTLRSTYGQGRPPKSVNMYWRRWALEEIPLDDPKDFEQWLLERWREKDALLDQFFETGRFPTSLDSSIETQNIPAKQKDEASRGYAETEIQLARWIEVVEIFAVLLLVGFLCRTF</sequence>
<dbReference type="GO" id="GO:0016746">
    <property type="term" value="F:acyltransferase activity"/>
    <property type="evidence" value="ECO:0007669"/>
    <property type="project" value="UniProtKB-KW"/>
</dbReference>
<dbReference type="EMBL" id="DS995901">
    <property type="protein sequence ID" value="EEA24689.1"/>
    <property type="molecule type" value="Genomic_DNA"/>
</dbReference>
<dbReference type="VEuPathDB" id="FungiDB:PMAA_086700"/>
<keyword evidence="5" id="KW-1133">Transmembrane helix</keyword>
<dbReference type="OrthoDB" id="189226at2759"/>
<comment type="similarity">
    <text evidence="1">Belongs to the 1-acyl-sn-glycerol-3-phosphate acyltransferase family.</text>
</comment>
<dbReference type="InterPro" id="IPR002123">
    <property type="entry name" value="Plipid/glycerol_acylTrfase"/>
</dbReference>
<dbReference type="CDD" id="cd07990">
    <property type="entry name" value="LPLAT_LCLAT1-like"/>
    <property type="match status" value="1"/>
</dbReference>
<dbReference type="PANTHER" id="PTHR10983:SF16">
    <property type="entry name" value="LYSOCARDIOLIPIN ACYLTRANSFERASE 1"/>
    <property type="match status" value="1"/>
</dbReference>
<organism evidence="7 8">
    <name type="scientific">Talaromyces marneffei (strain ATCC 18224 / CBS 334.59 / QM 7333)</name>
    <name type="common">Penicillium marneffei</name>
    <dbReference type="NCBI Taxonomy" id="441960"/>
    <lineage>
        <taxon>Eukaryota</taxon>
        <taxon>Fungi</taxon>
        <taxon>Dikarya</taxon>
        <taxon>Ascomycota</taxon>
        <taxon>Pezizomycotina</taxon>
        <taxon>Eurotiomycetes</taxon>
        <taxon>Eurotiomycetidae</taxon>
        <taxon>Eurotiales</taxon>
        <taxon>Trichocomaceae</taxon>
        <taxon>Talaromyces</taxon>
        <taxon>Talaromyces sect. Talaromyces</taxon>
    </lineage>
</organism>
<keyword evidence="2 7" id="KW-0808">Transferase</keyword>
<dbReference type="InterPro" id="IPR032098">
    <property type="entry name" value="Acyltransf_C"/>
</dbReference>
<evidence type="ECO:0000313" key="7">
    <source>
        <dbReference type="EMBL" id="EEA24689.1"/>
    </source>
</evidence>
<keyword evidence="5" id="KW-0472">Membrane</keyword>
<evidence type="ECO:0000256" key="3">
    <source>
        <dbReference type="ARBA" id="ARBA00023315"/>
    </source>
</evidence>
<reference evidence="8" key="1">
    <citation type="journal article" date="2015" name="Genome Announc.">
        <title>Genome sequence of the AIDS-associated pathogen Penicillium marneffei (ATCC18224) and its near taxonomic relative Talaromyces stipitatus (ATCC10500).</title>
        <authorList>
            <person name="Nierman W.C."/>
            <person name="Fedorova-Abrams N.D."/>
            <person name="Andrianopoulos A."/>
        </authorList>
    </citation>
    <scope>NUCLEOTIDE SEQUENCE [LARGE SCALE GENOMIC DNA]</scope>
    <source>
        <strain evidence="8">ATCC 18224 / CBS 334.59 / QM 7333</strain>
    </source>
</reference>
<dbReference type="PhylomeDB" id="B6QCZ1"/>
<dbReference type="PANTHER" id="PTHR10983">
    <property type="entry name" value="1-ACYLGLYCEROL-3-PHOSPHATE ACYLTRANSFERASE-RELATED"/>
    <property type="match status" value="1"/>
</dbReference>
<evidence type="ECO:0000256" key="4">
    <source>
        <dbReference type="SAM" id="MobiDB-lite"/>
    </source>
</evidence>
<dbReference type="STRING" id="441960.B6QCZ1"/>